<feature type="transmembrane region" description="Helical" evidence="2">
    <location>
        <begin position="531"/>
        <end position="553"/>
    </location>
</feature>
<name>A0A081C1T7_VECG1</name>
<evidence type="ECO:0000256" key="1">
    <source>
        <dbReference type="ARBA" id="ARBA00007381"/>
    </source>
</evidence>
<reference evidence="3" key="1">
    <citation type="journal article" date="2015" name="PeerJ">
        <title>First genomic representation of candidate bacterial phylum KSB3 points to enhanced environmental sensing as a trigger of wastewater bulking.</title>
        <authorList>
            <person name="Sekiguchi Y."/>
            <person name="Ohashi A."/>
            <person name="Parks D.H."/>
            <person name="Yamauchi T."/>
            <person name="Tyson G.W."/>
            <person name="Hugenholtz P."/>
        </authorList>
    </citation>
    <scope>NUCLEOTIDE SEQUENCE [LARGE SCALE GENOMIC DNA]</scope>
</reference>
<sequence length="656" mass="73837">MQHTELFEIIGFDFGHGETALARTTSAAEGVEPEMLEIFGRKNHITALAVAKREQRTLIGEQAVNAADVEELHIGFKPTRQRLASPEYQDLIRRFIRTYLNLLHESKQLQNHIPPLFVVGAPSGWGSQERDVYVRLLQDSGMQRVTVEKESRAAFLHIKESKAFDIRADHLMKRVLIIDIGSSTTDFTLVTHLEAQALEDFGQDVGAGLIDQAIFDRTLERLASVQPEERQRLETIFAENAHIQRRCLILCRKGKEEYFSNAGLYRSEDERVACSLKLRTVRPPIEFEPYIYHEEMEQVLNRPLEELARRSWKQAFFAALQEAKHKMGTRQPDLVILTGGASRMGFVHTLCQEVFCDAEEIVRGTEPEFTIAKGLARIGRIDFLANELKTTIHALGNSDELRHLLDKEIPALIEGLAEPFADELLTFAIRPTLLAWREGEINTLNDLLPEIEQRKHTHLSQIRSESAQQTLDEWFKHHVLPELTDITDPICRRFDIPRSALDLRNKEIAHGVSSLDHTAIDLNRILRGTEITGLISVIAGIVVGLLSGGAGIALLELPLVGQIVAGVIGAILAAGGASAAKEEAKKRELPILLRKRVLSDAKLQKILAQEKISLLQTIKDQMAHNSAWTGNLKKDILQELQRVLNEQVEKAVMWIK</sequence>
<dbReference type="PROSITE" id="PS00329">
    <property type="entry name" value="HSP70_2"/>
    <property type="match status" value="1"/>
</dbReference>
<dbReference type="PANTHER" id="PTHR42749">
    <property type="entry name" value="CELL SHAPE-DETERMINING PROTEIN MREB"/>
    <property type="match status" value="1"/>
</dbReference>
<dbReference type="EMBL" id="DF820467">
    <property type="protein sequence ID" value="GAK58542.1"/>
    <property type="molecule type" value="Genomic_DNA"/>
</dbReference>
<proteinExistence type="inferred from homology"/>
<comment type="similarity">
    <text evidence="1">Belongs to the heat shock protein 70 family.</text>
</comment>
<dbReference type="CDD" id="cd10170">
    <property type="entry name" value="ASKHA_NBD_HSP70"/>
    <property type="match status" value="1"/>
</dbReference>
<keyword evidence="2" id="KW-0812">Transmembrane</keyword>
<dbReference type="eggNOG" id="COG0443">
    <property type="taxonomic scope" value="Bacteria"/>
</dbReference>
<dbReference type="InterPro" id="IPR018181">
    <property type="entry name" value="Heat_shock_70_CS"/>
</dbReference>
<dbReference type="InterPro" id="IPR043129">
    <property type="entry name" value="ATPase_NBD"/>
</dbReference>
<organism evidence="3">
    <name type="scientific">Vecturithrix granuli</name>
    <dbReference type="NCBI Taxonomy" id="1499967"/>
    <lineage>
        <taxon>Bacteria</taxon>
        <taxon>Candidatus Moduliflexota</taxon>
        <taxon>Candidatus Vecturitrichia</taxon>
        <taxon>Candidatus Vecturitrichales</taxon>
        <taxon>Candidatus Vecturitrichaceae</taxon>
        <taxon>Candidatus Vecturithrix</taxon>
    </lineage>
</organism>
<dbReference type="AlphaFoldDB" id="A0A081C1T7"/>
<evidence type="ECO:0000313" key="4">
    <source>
        <dbReference type="Proteomes" id="UP000030661"/>
    </source>
</evidence>
<dbReference type="SUPFAM" id="SSF53067">
    <property type="entry name" value="Actin-like ATPase domain"/>
    <property type="match status" value="1"/>
</dbReference>
<keyword evidence="4" id="KW-1185">Reference proteome</keyword>
<protein>
    <recommendedName>
        <fullName evidence="5">Molecular chaperone-like protein</fullName>
    </recommendedName>
</protein>
<dbReference type="HOGENOM" id="CLU_427484_0_0_0"/>
<dbReference type="PANTHER" id="PTHR42749:SF1">
    <property type="entry name" value="CELL SHAPE-DETERMINING PROTEIN MREB"/>
    <property type="match status" value="1"/>
</dbReference>
<evidence type="ECO:0008006" key="5">
    <source>
        <dbReference type="Google" id="ProtNLM"/>
    </source>
</evidence>
<keyword evidence="2" id="KW-1133">Transmembrane helix</keyword>
<dbReference type="Gene3D" id="3.30.420.40">
    <property type="match status" value="2"/>
</dbReference>
<dbReference type="Proteomes" id="UP000030661">
    <property type="component" value="Unassembled WGS sequence"/>
</dbReference>
<accession>A0A081C1T7</accession>
<dbReference type="Gene3D" id="3.90.640.10">
    <property type="entry name" value="Actin, Chain A, domain 4"/>
    <property type="match status" value="1"/>
</dbReference>
<evidence type="ECO:0000256" key="2">
    <source>
        <dbReference type="SAM" id="Phobius"/>
    </source>
</evidence>
<evidence type="ECO:0000313" key="3">
    <source>
        <dbReference type="EMBL" id="GAK58542.1"/>
    </source>
</evidence>
<keyword evidence="2" id="KW-0472">Membrane</keyword>
<gene>
    <name evidence="3" type="ORF">U27_05516</name>
</gene>
<feature type="transmembrane region" description="Helical" evidence="2">
    <location>
        <begin position="559"/>
        <end position="580"/>
    </location>
</feature>
<dbReference type="STRING" id="1499967.U27_05516"/>